<protein>
    <submittedName>
        <fullName evidence="1">Uncharacterized protein</fullName>
    </submittedName>
</protein>
<comment type="caution">
    <text evidence="1">The sequence shown here is derived from an EMBL/GenBank/DDBJ whole genome shotgun (WGS) entry which is preliminary data.</text>
</comment>
<dbReference type="Proteomes" id="UP001172386">
    <property type="component" value="Unassembled WGS sequence"/>
</dbReference>
<reference evidence="1" key="1">
    <citation type="submission" date="2022-10" db="EMBL/GenBank/DDBJ databases">
        <title>Culturing micro-colonial fungi from biological soil crusts in the Mojave desert and describing Neophaeococcomyces mojavensis, and introducing the new genera and species Taxawa tesnikishii.</title>
        <authorList>
            <person name="Kurbessoian T."/>
            <person name="Stajich J.E."/>
        </authorList>
    </citation>
    <scope>NUCLEOTIDE SEQUENCE</scope>
    <source>
        <strain evidence="1">JES_112</strain>
    </source>
</reference>
<evidence type="ECO:0000313" key="2">
    <source>
        <dbReference type="Proteomes" id="UP001172386"/>
    </source>
</evidence>
<accession>A0ACC3AB92</accession>
<evidence type="ECO:0000313" key="1">
    <source>
        <dbReference type="EMBL" id="KAJ9658701.1"/>
    </source>
</evidence>
<name>A0ACC3AB92_9EURO</name>
<proteinExistence type="predicted"/>
<sequence>MRVTYNQPHLVEPMKLTVYDDLPATPLPPPPSQISKLVSHGRRSMSRASTRASISARRRANSKPSISKPLPVVSASDLPLRRNPSFRPLQLSIYMPEQRLSDLPSFDRYSFTEEGDIKPPPRALIRTKSEEFLRPRSPIMPDAMMPGKPASMFEQSLSRRMSHVRKDTESTVISTSRPPSEYDALHSHPVSWYSMPGLPPQIQMAAVPNHSRTVLSPMQEEFTPPPSGAVLINGKILAFPDIDAARVQTEQAYSSLLPPAPGQESESACPSPIIDPGPNRRTTIITMHKSKISQAASILLDSIATTATPASTAVEPRTEQPRPYFHMNYTTNNRINQWLEADQQKQQPIEQVMTKTRSRDSSISTVKSTTTISTTSSFAEHRRKRSEFYQLNKKPSVAVDTAATSVTTSSSPKAQHPPTPLRLYKPFPTQTAVAGTSNAQLPAARLPTINTTVNDATHVRSKSSLSLKNATSAHSRTMTASTVASTVATDVLFEDPETPEDHLDAAQAILRVAKARGDDAESMTTVDMKSRTGTMKSTITSASRVDEVVEMPISLEKKVVAVEQVAHVQNFNFRNSTPSPLTPGRQCADVEKMMFEMCAQSGYRRVNVGVAF</sequence>
<dbReference type="EMBL" id="JAPDRQ010000048">
    <property type="protein sequence ID" value="KAJ9658701.1"/>
    <property type="molecule type" value="Genomic_DNA"/>
</dbReference>
<gene>
    <name evidence="1" type="ORF">H2198_003579</name>
</gene>
<organism evidence="1 2">
    <name type="scientific">Neophaeococcomyces mojaviensis</name>
    <dbReference type="NCBI Taxonomy" id="3383035"/>
    <lineage>
        <taxon>Eukaryota</taxon>
        <taxon>Fungi</taxon>
        <taxon>Dikarya</taxon>
        <taxon>Ascomycota</taxon>
        <taxon>Pezizomycotina</taxon>
        <taxon>Eurotiomycetes</taxon>
        <taxon>Chaetothyriomycetidae</taxon>
        <taxon>Chaetothyriales</taxon>
        <taxon>Chaetothyriales incertae sedis</taxon>
        <taxon>Neophaeococcomyces</taxon>
    </lineage>
</organism>
<keyword evidence="2" id="KW-1185">Reference proteome</keyword>